<name>A0A8I2YMD1_9AGAM</name>
<organism evidence="1 2">
    <name type="scientific">Boletus reticuloceps</name>
    <dbReference type="NCBI Taxonomy" id="495285"/>
    <lineage>
        <taxon>Eukaryota</taxon>
        <taxon>Fungi</taxon>
        <taxon>Dikarya</taxon>
        <taxon>Basidiomycota</taxon>
        <taxon>Agaricomycotina</taxon>
        <taxon>Agaricomycetes</taxon>
        <taxon>Agaricomycetidae</taxon>
        <taxon>Boletales</taxon>
        <taxon>Boletineae</taxon>
        <taxon>Boletaceae</taxon>
        <taxon>Boletoideae</taxon>
        <taxon>Boletus</taxon>
    </lineage>
</organism>
<keyword evidence="2" id="KW-1185">Reference proteome</keyword>
<dbReference type="AlphaFoldDB" id="A0A8I2YMD1"/>
<dbReference type="Proteomes" id="UP000683000">
    <property type="component" value="Unassembled WGS sequence"/>
</dbReference>
<proteinExistence type="predicted"/>
<accession>A0A8I2YMD1</accession>
<sequence>MSATISECGSYASPILTYYSSRGPGYQFEPASDVTNSFLRAKWLLRKTPQPLLPASSGDEVGHVPIDANTIATQQSDPATLQFPLGTEDADASDIEESVDLTELTSVCRNVINAIEMNVDKEHQEFSGISQDEYVTLVTLIEEDFLQLMRVPKLTYLANQKFLIVHMPSSIHEALVTEFHAMLILFQQAEYPRSLVCIHATANTDVEKETISAVPNFTLVFSTLKQPKICHNSFILEAAFTQTASAVFKKVKGLIDTCPEVLMVVIILIDEKDNYHSPVEGFPVWEKFKQDHHILGVEEFVSMADSSAEAVVEPCMAPVVVGAHTWTYIDHVDYYIWLKKPPADGVPGDVKITINAENIEQTDWSAHGIHLELNTTPRFV</sequence>
<gene>
    <name evidence="1" type="ORF">JVT61DRAFT_4267</name>
</gene>
<protein>
    <submittedName>
        <fullName evidence="1">Uncharacterized protein</fullName>
    </submittedName>
</protein>
<dbReference type="EMBL" id="JAGFBS010000018">
    <property type="protein sequence ID" value="KAG6374252.1"/>
    <property type="molecule type" value="Genomic_DNA"/>
</dbReference>
<comment type="caution">
    <text evidence="1">The sequence shown here is derived from an EMBL/GenBank/DDBJ whole genome shotgun (WGS) entry which is preliminary data.</text>
</comment>
<evidence type="ECO:0000313" key="1">
    <source>
        <dbReference type="EMBL" id="KAG6374252.1"/>
    </source>
</evidence>
<reference evidence="1" key="1">
    <citation type="submission" date="2021-03" db="EMBL/GenBank/DDBJ databases">
        <title>Evolutionary innovations through gain and loss of genes in the ectomycorrhizal Boletales.</title>
        <authorList>
            <person name="Wu G."/>
            <person name="Miyauchi S."/>
            <person name="Morin E."/>
            <person name="Yang Z.-L."/>
            <person name="Xu J."/>
            <person name="Martin F.M."/>
        </authorList>
    </citation>
    <scope>NUCLEOTIDE SEQUENCE</scope>
    <source>
        <strain evidence="1">BR01</strain>
    </source>
</reference>
<dbReference type="OrthoDB" id="2618643at2759"/>
<evidence type="ECO:0000313" key="2">
    <source>
        <dbReference type="Proteomes" id="UP000683000"/>
    </source>
</evidence>